<reference evidence="3" key="1">
    <citation type="submission" date="2016-06" db="EMBL/GenBank/DDBJ databases">
        <authorList>
            <person name="Varghese N."/>
            <person name="Submissions Spin"/>
        </authorList>
    </citation>
    <scope>NUCLEOTIDE SEQUENCE [LARGE SCALE GENOMIC DNA]</scope>
    <source>
        <strain evidence="3">DSM 43168</strain>
    </source>
</reference>
<keyword evidence="3" id="KW-1185">Reference proteome</keyword>
<organism evidence="2 3">
    <name type="scientific">Micromonospora carbonacea</name>
    <dbReference type="NCBI Taxonomy" id="47853"/>
    <lineage>
        <taxon>Bacteria</taxon>
        <taxon>Bacillati</taxon>
        <taxon>Actinomycetota</taxon>
        <taxon>Actinomycetes</taxon>
        <taxon>Micromonosporales</taxon>
        <taxon>Micromonosporaceae</taxon>
        <taxon>Micromonospora</taxon>
    </lineage>
</organism>
<dbReference type="RefSeq" id="WP_176734963.1">
    <property type="nucleotide sequence ID" value="NZ_FMCT01000011.1"/>
</dbReference>
<proteinExistence type="predicted"/>
<name>A0A1C5A393_9ACTN</name>
<dbReference type="EMBL" id="FMCT01000011">
    <property type="protein sequence ID" value="SCF39670.1"/>
    <property type="molecule type" value="Genomic_DNA"/>
</dbReference>
<gene>
    <name evidence="2" type="ORF">GA0070563_11150</name>
</gene>
<dbReference type="AlphaFoldDB" id="A0A1C5A393"/>
<evidence type="ECO:0000256" key="1">
    <source>
        <dbReference type="SAM" id="MobiDB-lite"/>
    </source>
</evidence>
<dbReference type="Proteomes" id="UP000183585">
    <property type="component" value="Unassembled WGS sequence"/>
</dbReference>
<feature type="region of interest" description="Disordered" evidence="1">
    <location>
        <begin position="1"/>
        <end position="57"/>
    </location>
</feature>
<evidence type="ECO:0000313" key="3">
    <source>
        <dbReference type="Proteomes" id="UP000183585"/>
    </source>
</evidence>
<sequence>MTGREPKRTRKSWSTSPDLFKSSGGFTRSAKAGRTFGVSEHRPFGSAPTQPKKGGKA</sequence>
<accession>A0A1C5A393</accession>
<protein>
    <submittedName>
        <fullName evidence="2">Uncharacterized protein</fullName>
    </submittedName>
</protein>
<evidence type="ECO:0000313" key="2">
    <source>
        <dbReference type="EMBL" id="SCF39670.1"/>
    </source>
</evidence>